<dbReference type="OrthoDB" id="3214999at2"/>
<dbReference type="Proteomes" id="UP000198921">
    <property type="component" value="Unassembled WGS sequence"/>
</dbReference>
<dbReference type="RefSeq" id="WP_091162457.1">
    <property type="nucleotide sequence ID" value="NZ_FNOT01000038.1"/>
</dbReference>
<dbReference type="AlphaFoldDB" id="A0A1H3RHN7"/>
<gene>
    <name evidence="1" type="ORF">SAMN05660209_05168</name>
</gene>
<name>A0A1H3RHN7_9ACTN</name>
<keyword evidence="2" id="KW-1185">Reference proteome</keyword>
<proteinExistence type="predicted"/>
<dbReference type="STRING" id="1137993.SAMN05660209_05168"/>
<reference evidence="2" key="1">
    <citation type="submission" date="2016-10" db="EMBL/GenBank/DDBJ databases">
        <authorList>
            <person name="Varghese N."/>
            <person name="Submissions S."/>
        </authorList>
    </citation>
    <scope>NUCLEOTIDE SEQUENCE [LARGE SCALE GENOMIC DNA]</scope>
    <source>
        <strain evidence="2">DSM 45422</strain>
    </source>
</reference>
<sequence length="142" mass="15829">MPAIPWSTVDVVEPHAEVTPMGSRLPLRSYRDIPAFLLWTLRIRRQLAGTAGVVGYALDAHLLRKTCWTVSAWTGPKAVEEFVRREPHAAGVAAIRPRMRPSTFVFWTGPATALARGWDEIRRGLADEAARQSERQNSVDPS</sequence>
<organism evidence="1 2">
    <name type="scientific">Geodermatophilus africanus</name>
    <dbReference type="NCBI Taxonomy" id="1137993"/>
    <lineage>
        <taxon>Bacteria</taxon>
        <taxon>Bacillati</taxon>
        <taxon>Actinomycetota</taxon>
        <taxon>Actinomycetes</taxon>
        <taxon>Geodermatophilales</taxon>
        <taxon>Geodermatophilaceae</taxon>
        <taxon>Geodermatophilus</taxon>
    </lineage>
</organism>
<accession>A0A1H3RHN7</accession>
<evidence type="ECO:0000313" key="1">
    <source>
        <dbReference type="EMBL" id="SDZ24865.1"/>
    </source>
</evidence>
<protein>
    <recommendedName>
        <fullName evidence="3">DUF3291 domain-containing protein</fullName>
    </recommendedName>
</protein>
<dbReference type="EMBL" id="FNOT01000038">
    <property type="protein sequence ID" value="SDZ24865.1"/>
    <property type="molecule type" value="Genomic_DNA"/>
</dbReference>
<evidence type="ECO:0000313" key="2">
    <source>
        <dbReference type="Proteomes" id="UP000198921"/>
    </source>
</evidence>
<evidence type="ECO:0008006" key="3">
    <source>
        <dbReference type="Google" id="ProtNLM"/>
    </source>
</evidence>